<dbReference type="PANTHER" id="PTHR43393">
    <property type="entry name" value="CYTOKININ RIBOSIDE 5'-MONOPHOSPHATE PHOSPHORIBOHYDROLASE"/>
    <property type="match status" value="1"/>
</dbReference>
<protein>
    <recommendedName>
        <fullName evidence="2">Cytokinin riboside 5'-monophosphate phosphoribohydrolase</fullName>
        <ecNumber evidence="2">3.2.2.n1</ecNumber>
    </recommendedName>
</protein>
<comment type="similarity">
    <text evidence="2">Belongs to the LOG family.</text>
</comment>
<feature type="region of interest" description="Disordered" evidence="3">
    <location>
        <begin position="1"/>
        <end position="27"/>
    </location>
</feature>
<keyword evidence="2" id="KW-0203">Cytokinin biosynthesis</keyword>
<dbReference type="RefSeq" id="WP_345369913.1">
    <property type="nucleotide sequence ID" value="NZ_BAABJX010000020.1"/>
</dbReference>
<name>A0ABP9D9T0_9BACT</name>
<dbReference type="NCBIfam" id="TIGR00730">
    <property type="entry name" value="Rossman fold protein, TIGR00730 family"/>
    <property type="match status" value="1"/>
</dbReference>
<dbReference type="InterPro" id="IPR031100">
    <property type="entry name" value="LOG_fam"/>
</dbReference>
<dbReference type="Gene3D" id="3.40.50.450">
    <property type="match status" value="1"/>
</dbReference>
<organism evidence="4 5">
    <name type="scientific">Algivirga pacifica</name>
    <dbReference type="NCBI Taxonomy" id="1162670"/>
    <lineage>
        <taxon>Bacteria</taxon>
        <taxon>Pseudomonadati</taxon>
        <taxon>Bacteroidota</taxon>
        <taxon>Cytophagia</taxon>
        <taxon>Cytophagales</taxon>
        <taxon>Flammeovirgaceae</taxon>
        <taxon>Algivirga</taxon>
    </lineage>
</organism>
<dbReference type="InterPro" id="IPR005269">
    <property type="entry name" value="LOG"/>
</dbReference>
<dbReference type="Pfam" id="PF03641">
    <property type="entry name" value="Lysine_decarbox"/>
    <property type="match status" value="1"/>
</dbReference>
<comment type="catalytic activity">
    <reaction evidence="1">
        <text>AMP + H2O = D-ribose 5-phosphate + adenine</text>
        <dbReference type="Rhea" id="RHEA:20129"/>
        <dbReference type="ChEBI" id="CHEBI:15377"/>
        <dbReference type="ChEBI" id="CHEBI:16708"/>
        <dbReference type="ChEBI" id="CHEBI:78346"/>
        <dbReference type="ChEBI" id="CHEBI:456215"/>
        <dbReference type="EC" id="3.2.2.4"/>
    </reaction>
</comment>
<dbReference type="InterPro" id="IPR052341">
    <property type="entry name" value="LOG_family_nucleotidases"/>
</dbReference>
<dbReference type="PANTHER" id="PTHR43393:SF3">
    <property type="entry name" value="LYSINE DECARBOXYLASE-LIKE PROTEIN"/>
    <property type="match status" value="1"/>
</dbReference>
<dbReference type="EC" id="3.2.2.n1" evidence="2"/>
<dbReference type="SUPFAM" id="SSF102405">
    <property type="entry name" value="MCP/YpsA-like"/>
    <property type="match status" value="1"/>
</dbReference>
<sequence length="225" mass="25270">MSNSPYDHPDVKHFSSEDQRMTSEQATKELHEGMKTLEPLGPCVTIFGSGGTEKDSHYYNLSKDIAYQIGKAGYGILSGGGGGAMEAANVGAQMAQTHSVGLKVNLPFPQPANDYIDEGKLLYFEYIHIRKMMFIKYSKSIIVMPGGVGTLDELFEIYVLVMTMKKERFPVFLVGTDFWKGLLAWMEEQLLKEHNYINPIDLTLVKMVDSAEEVVEEIERYYACS</sequence>
<reference evidence="5" key="1">
    <citation type="journal article" date="2019" name="Int. J. Syst. Evol. Microbiol.">
        <title>The Global Catalogue of Microorganisms (GCM) 10K type strain sequencing project: providing services to taxonomists for standard genome sequencing and annotation.</title>
        <authorList>
            <consortium name="The Broad Institute Genomics Platform"/>
            <consortium name="The Broad Institute Genome Sequencing Center for Infectious Disease"/>
            <person name="Wu L."/>
            <person name="Ma J."/>
        </authorList>
    </citation>
    <scope>NUCLEOTIDE SEQUENCE [LARGE SCALE GENOMIC DNA]</scope>
    <source>
        <strain evidence="5">JCM 18326</strain>
    </source>
</reference>
<evidence type="ECO:0000256" key="3">
    <source>
        <dbReference type="SAM" id="MobiDB-lite"/>
    </source>
</evidence>
<evidence type="ECO:0000256" key="1">
    <source>
        <dbReference type="ARBA" id="ARBA00000274"/>
    </source>
</evidence>
<keyword evidence="2" id="KW-0378">Hydrolase</keyword>
<comment type="caution">
    <text evidence="4">The sequence shown here is derived from an EMBL/GenBank/DDBJ whole genome shotgun (WGS) entry which is preliminary data.</text>
</comment>
<feature type="compositionally biased region" description="Basic and acidic residues" evidence="3">
    <location>
        <begin position="7"/>
        <end position="27"/>
    </location>
</feature>
<dbReference type="EMBL" id="BAABJX010000020">
    <property type="protein sequence ID" value="GAA4827972.1"/>
    <property type="molecule type" value="Genomic_DNA"/>
</dbReference>
<proteinExistence type="inferred from homology"/>
<evidence type="ECO:0000256" key="2">
    <source>
        <dbReference type="RuleBase" id="RU363015"/>
    </source>
</evidence>
<accession>A0ABP9D9T0</accession>
<dbReference type="Proteomes" id="UP001500298">
    <property type="component" value="Unassembled WGS sequence"/>
</dbReference>
<evidence type="ECO:0000313" key="4">
    <source>
        <dbReference type="EMBL" id="GAA4827972.1"/>
    </source>
</evidence>
<evidence type="ECO:0000313" key="5">
    <source>
        <dbReference type="Proteomes" id="UP001500298"/>
    </source>
</evidence>
<keyword evidence="5" id="KW-1185">Reference proteome</keyword>
<gene>
    <name evidence="4" type="ORF">GCM10023331_11100</name>
</gene>